<accession>A0A8B8FLW6</accession>
<dbReference type="Gene3D" id="3.40.50.150">
    <property type="entry name" value="Vaccinia Virus protein VP39"/>
    <property type="match status" value="1"/>
</dbReference>
<dbReference type="GO" id="GO:0005634">
    <property type="term" value="C:nucleus"/>
    <property type="evidence" value="ECO:0007669"/>
    <property type="project" value="TreeGrafter"/>
</dbReference>
<evidence type="ECO:0000313" key="2">
    <source>
        <dbReference type="RefSeq" id="XP_025411486.1"/>
    </source>
</evidence>
<sequence>MTSVCMAAEQVSPIGDDEDEIVPYVLPKMEENRAKELNTTYKLWVNRFARFSKFNDGIIADPATLYSGPPEVLAKLMASRCKSLGTVINPFCGSGAIAIQLVMVCRKVTRSKSRSPGIMLVCTGSKTESSSWWVTSLSMPTRCIGQTASSCHHQ</sequence>
<dbReference type="AlphaFoldDB" id="A0A8B8FLW6"/>
<organism evidence="1 2">
    <name type="scientific">Sipha flava</name>
    <name type="common">yellow sugarcane aphid</name>
    <dbReference type="NCBI Taxonomy" id="143950"/>
    <lineage>
        <taxon>Eukaryota</taxon>
        <taxon>Metazoa</taxon>
        <taxon>Ecdysozoa</taxon>
        <taxon>Arthropoda</taxon>
        <taxon>Hexapoda</taxon>
        <taxon>Insecta</taxon>
        <taxon>Pterygota</taxon>
        <taxon>Neoptera</taxon>
        <taxon>Paraneoptera</taxon>
        <taxon>Hemiptera</taxon>
        <taxon>Sternorrhyncha</taxon>
        <taxon>Aphidomorpha</taxon>
        <taxon>Aphidoidea</taxon>
        <taxon>Aphididae</taxon>
        <taxon>Sipha</taxon>
    </lineage>
</organism>
<gene>
    <name evidence="2" type="primary">LOC112684271</name>
</gene>
<dbReference type="GeneID" id="112684271"/>
<dbReference type="RefSeq" id="XP_025411486.1">
    <property type="nucleotide sequence ID" value="XM_025555701.1"/>
</dbReference>
<dbReference type="PANTHER" id="PTHR14741:SF32">
    <property type="entry name" value="TRIMETHYLGUANOSINE SYNTHASE"/>
    <property type="match status" value="1"/>
</dbReference>
<dbReference type="Proteomes" id="UP000694846">
    <property type="component" value="Unplaced"/>
</dbReference>
<reference evidence="2" key="1">
    <citation type="submission" date="2025-08" db="UniProtKB">
        <authorList>
            <consortium name="RefSeq"/>
        </authorList>
    </citation>
    <scope>IDENTIFICATION</scope>
    <source>
        <tissue evidence="2">Whole body</tissue>
    </source>
</reference>
<keyword evidence="1" id="KW-1185">Reference proteome</keyword>
<dbReference type="PANTHER" id="PTHR14741">
    <property type="entry name" value="S-ADENOSYLMETHIONINE-DEPENDENT METHYLTRANSFERASE RELATED"/>
    <property type="match status" value="1"/>
</dbReference>
<proteinExistence type="predicted"/>
<name>A0A8B8FLW6_9HEMI</name>
<evidence type="ECO:0000313" key="1">
    <source>
        <dbReference type="Proteomes" id="UP000694846"/>
    </source>
</evidence>
<dbReference type="GO" id="GO:0071164">
    <property type="term" value="F:RNA cap trimethylguanosine synthase activity"/>
    <property type="evidence" value="ECO:0007669"/>
    <property type="project" value="TreeGrafter"/>
</dbReference>
<protein>
    <submittedName>
        <fullName evidence="2">Uncharacterized protein LOC112684271</fullName>
    </submittedName>
</protein>
<dbReference type="InterPro" id="IPR029063">
    <property type="entry name" value="SAM-dependent_MTases_sf"/>
</dbReference>